<dbReference type="Proteomes" id="UP000541558">
    <property type="component" value="Unassembled WGS sequence"/>
</dbReference>
<proteinExistence type="predicted"/>
<reference evidence="2 3" key="1">
    <citation type="journal article" date="2020" name="ISME J.">
        <title>Uncovering the hidden diversity of litter-decomposition mechanisms in mushroom-forming fungi.</title>
        <authorList>
            <person name="Floudas D."/>
            <person name="Bentzer J."/>
            <person name="Ahren D."/>
            <person name="Johansson T."/>
            <person name="Persson P."/>
            <person name="Tunlid A."/>
        </authorList>
    </citation>
    <scope>NUCLEOTIDE SEQUENCE [LARGE SCALE GENOMIC DNA]</scope>
    <source>
        <strain evidence="2 3">CBS 175.51</strain>
    </source>
</reference>
<dbReference type="OrthoDB" id="10389106at2759"/>
<feature type="compositionally biased region" description="Basic and acidic residues" evidence="1">
    <location>
        <begin position="57"/>
        <end position="67"/>
    </location>
</feature>
<gene>
    <name evidence="2" type="ORF">D9611_003758</name>
</gene>
<sequence length="244" mass="27234">MRDRIDRDVEDLDLDPEAALRDSFMRLWNVFSEIVQKKAQSGDSGWASGAGRSQLDGSRHGARKEASETMGGARGEKARETMDGGERGEKAGKPKDAIESQMKEKLKAAEVISSKDKGKENEREHDQEKGKPKEKEIGKDSHSLREWAAEIQGEIGWPLAFIHPMQDMKDPSMSSVLLTGAFVGTRALLEEVGVQSGDYKLEPYFLERRGPNGDIKGCVVDYDLVRTPTTRPSVHLRRDHHTPH</sequence>
<feature type="region of interest" description="Disordered" evidence="1">
    <location>
        <begin position="38"/>
        <end position="142"/>
    </location>
</feature>
<keyword evidence="3" id="KW-1185">Reference proteome</keyword>
<comment type="caution">
    <text evidence="2">The sequence shown here is derived from an EMBL/GenBank/DDBJ whole genome shotgun (WGS) entry which is preliminary data.</text>
</comment>
<evidence type="ECO:0000256" key="1">
    <source>
        <dbReference type="SAM" id="MobiDB-lite"/>
    </source>
</evidence>
<accession>A0A8H5EYR1</accession>
<protein>
    <submittedName>
        <fullName evidence="2">Uncharacterized protein</fullName>
    </submittedName>
</protein>
<name>A0A8H5EYR1_9AGAR</name>
<dbReference type="EMBL" id="JAACJK010000219">
    <property type="protein sequence ID" value="KAF5316963.1"/>
    <property type="molecule type" value="Genomic_DNA"/>
</dbReference>
<feature type="compositionally biased region" description="Basic and acidic residues" evidence="1">
    <location>
        <begin position="74"/>
        <end position="142"/>
    </location>
</feature>
<organism evidence="2 3">
    <name type="scientific">Ephemerocybe angulata</name>
    <dbReference type="NCBI Taxonomy" id="980116"/>
    <lineage>
        <taxon>Eukaryota</taxon>
        <taxon>Fungi</taxon>
        <taxon>Dikarya</taxon>
        <taxon>Basidiomycota</taxon>
        <taxon>Agaricomycotina</taxon>
        <taxon>Agaricomycetes</taxon>
        <taxon>Agaricomycetidae</taxon>
        <taxon>Agaricales</taxon>
        <taxon>Agaricineae</taxon>
        <taxon>Psathyrellaceae</taxon>
        <taxon>Ephemerocybe</taxon>
    </lineage>
</organism>
<evidence type="ECO:0000313" key="2">
    <source>
        <dbReference type="EMBL" id="KAF5316963.1"/>
    </source>
</evidence>
<evidence type="ECO:0000313" key="3">
    <source>
        <dbReference type="Proteomes" id="UP000541558"/>
    </source>
</evidence>
<dbReference type="AlphaFoldDB" id="A0A8H5EYR1"/>